<sequence length="309" mass="35219">MAKIEDSTVFLGRCKWMNGPCYNGGYGETVMVVTMVGVMFTELFVGGLPTGTDPDIPAFEDIEPIQTTIELLPEIFEPVTNQEKILEPETETKTGLAVMLEANNMGKKIEVEEENSDVSVGHHIQNLGEINGRRETTEKAVIWNHGHFGFQSSLAPHLEDKVNVSGGVLLGTGHVRKVYKRKIRMGVIRESKIAAKIAMELKRFHHVEIPGSKEPQLWNDIWKFFEKSVLEFDDSEMQKTYETISFTEIRDGIVQLKWKKLLYVRLNGKALVRYWQDEFTLGNFGSKTVNHIIQRQSSSSWSDEERKKK</sequence>
<gene>
    <name evidence="1" type="ORF">IPGPOLAND_0000024</name>
</gene>
<dbReference type="Gene3D" id="3.90.1200.10">
    <property type="match status" value="1"/>
</dbReference>
<proteinExistence type="predicted"/>
<keyword evidence="1" id="KW-0808">Transferase</keyword>
<organism evidence="1">
    <name type="scientific">Lupinus angustifolius</name>
    <name type="common">Narrow-leaved blue lupine</name>
    <dbReference type="NCBI Taxonomy" id="3871"/>
    <lineage>
        <taxon>Eukaryota</taxon>
        <taxon>Viridiplantae</taxon>
        <taxon>Streptophyta</taxon>
        <taxon>Embryophyta</taxon>
        <taxon>Tracheophyta</taxon>
        <taxon>Spermatophyta</taxon>
        <taxon>Magnoliopsida</taxon>
        <taxon>eudicotyledons</taxon>
        <taxon>Gunneridae</taxon>
        <taxon>Pentapetalae</taxon>
        <taxon>rosids</taxon>
        <taxon>fabids</taxon>
        <taxon>Fabales</taxon>
        <taxon>Fabaceae</taxon>
        <taxon>Papilionoideae</taxon>
        <taxon>50 kb inversion clade</taxon>
        <taxon>genistoids sensu lato</taxon>
        <taxon>core genistoids</taxon>
        <taxon>Genisteae</taxon>
        <taxon>Lupinus</taxon>
    </lineage>
</organism>
<keyword evidence="1" id="KW-0418">Kinase</keyword>
<accession>A0A0D6DQG9</accession>
<dbReference type="Pfam" id="PF01633">
    <property type="entry name" value="Choline_kinase"/>
    <property type="match status" value="1"/>
</dbReference>
<protein>
    <submittedName>
        <fullName evidence="1">Similar to probable ethanolamine kinase</fullName>
    </submittedName>
</protein>
<dbReference type="AlphaFoldDB" id="A0A0D6DQG9"/>
<dbReference type="GO" id="GO:0016301">
    <property type="term" value="F:kinase activity"/>
    <property type="evidence" value="ECO:0007669"/>
    <property type="project" value="UniProtKB-KW"/>
</dbReference>
<name>A0A0D6DQG9_LUPAN</name>
<evidence type="ECO:0000313" key="1">
    <source>
        <dbReference type="EMBL" id="CCW03291.1"/>
    </source>
</evidence>
<reference evidence="1" key="1">
    <citation type="submission" date="2013-03" db="EMBL/GenBank/DDBJ databases">
        <title>Microsatellite-based insight into Lupinus angustifolius genome: gene-rich regions sequencing and synteny to Medicago truncatula, Glycine max, Lotus japonicus, Phaseolus vulgaris and Cajanus cajan.</title>
        <authorList>
            <person name="Ksiazkiewicz M."/>
            <person name="Zielezinski A."/>
            <person name="Wyrwa K."/>
            <person name="Szczepaniak A."/>
            <person name="Rychel S."/>
            <person name="Karlowski W."/>
            <person name="Wolko B."/>
            <person name="Naganowska B."/>
        </authorList>
    </citation>
    <scope>NUCLEOTIDE SEQUENCE</scope>
</reference>
<dbReference type="EMBL" id="HF937079">
    <property type="protein sequence ID" value="CCW03291.1"/>
    <property type="molecule type" value="Genomic_DNA"/>
</dbReference>